<dbReference type="RefSeq" id="WP_186930360.1">
    <property type="nucleotide sequence ID" value="NZ_JACOOJ010000022.1"/>
</dbReference>
<feature type="domain" description="DUF4469" evidence="1">
    <location>
        <begin position="134"/>
        <end position="231"/>
    </location>
</feature>
<proteinExistence type="predicted"/>
<keyword evidence="4" id="KW-1185">Reference proteome</keyword>
<feature type="domain" description="Bvu-2165-like IHF-HU-like DNA-binding" evidence="2">
    <location>
        <begin position="7"/>
        <end position="126"/>
    </location>
</feature>
<accession>A0ABR7DSL1</accession>
<dbReference type="Pfam" id="PF14734">
    <property type="entry name" value="DUF4469"/>
    <property type="match status" value="1"/>
</dbReference>
<evidence type="ECO:0000259" key="2">
    <source>
        <dbReference type="Pfam" id="PF14848"/>
    </source>
</evidence>
<gene>
    <name evidence="3" type="ORF">H8S65_12875</name>
</gene>
<dbReference type="EMBL" id="JACOOJ010000022">
    <property type="protein sequence ID" value="MBC5633653.1"/>
    <property type="molecule type" value="Genomic_DNA"/>
</dbReference>
<organism evidence="3 4">
    <name type="scientific">Parabacteroides hominis</name>
    <dbReference type="NCBI Taxonomy" id="2763057"/>
    <lineage>
        <taxon>Bacteria</taxon>
        <taxon>Pseudomonadati</taxon>
        <taxon>Bacteroidota</taxon>
        <taxon>Bacteroidia</taxon>
        <taxon>Bacteroidales</taxon>
        <taxon>Tannerellaceae</taxon>
        <taxon>Parabacteroides</taxon>
    </lineage>
</organism>
<sequence length="252" mass="27043">MATEKTILTVDLYDNVLTEKPGDYAGKVRITGTLHNKEIAARIVAKRTEYRQETIENILVMADEEKRGAIAEGKSVVDGIGQYLLNIGGPFDGKKSDYKSPDNKLGVTFTPAAALWKVLDNIYVNADIATVGPMIESIIDSTTGEKNGQLTPGAPAIIAGSNVLVKGDDPSVGLYFTPEDGGEPVKVPLIVTNTKSQIIISLPQLTDGQYYLSITTQAGPNYTIVKSPRTYRFPILLTVGGSGGEEERPGEL</sequence>
<reference evidence="3 4" key="1">
    <citation type="submission" date="2020-08" db="EMBL/GenBank/DDBJ databases">
        <title>Genome public.</title>
        <authorList>
            <person name="Liu C."/>
            <person name="Sun Q."/>
        </authorList>
    </citation>
    <scope>NUCLEOTIDE SEQUENCE [LARGE SCALE GENOMIC DNA]</scope>
    <source>
        <strain evidence="3 4">NSJ-79</strain>
    </source>
</reference>
<dbReference type="Pfam" id="PF14848">
    <property type="entry name" value="HU-DNA_bdg"/>
    <property type="match status" value="1"/>
</dbReference>
<evidence type="ECO:0000313" key="3">
    <source>
        <dbReference type="EMBL" id="MBC5633653.1"/>
    </source>
</evidence>
<comment type="caution">
    <text evidence="3">The sequence shown here is derived from an EMBL/GenBank/DDBJ whole genome shotgun (WGS) entry which is preliminary data.</text>
</comment>
<dbReference type="InterPro" id="IPR027824">
    <property type="entry name" value="DUF4469"/>
</dbReference>
<dbReference type="Proteomes" id="UP000651475">
    <property type="component" value="Unassembled WGS sequence"/>
</dbReference>
<dbReference type="Gene3D" id="2.70.50.70">
    <property type="match status" value="1"/>
</dbReference>
<evidence type="ECO:0000259" key="1">
    <source>
        <dbReference type="Pfam" id="PF14734"/>
    </source>
</evidence>
<dbReference type="InterPro" id="IPR049893">
    <property type="entry name" value="Bvu_2165-like_IHF-HU-DNA_bdg"/>
</dbReference>
<name>A0ABR7DSL1_9BACT</name>
<evidence type="ECO:0000313" key="4">
    <source>
        <dbReference type="Proteomes" id="UP000651475"/>
    </source>
</evidence>
<protein>
    <submittedName>
        <fullName evidence="3">DUF4469 domain-containing protein</fullName>
    </submittedName>
</protein>
<dbReference type="CDD" id="cd12843">
    <property type="entry name" value="Bvu_2165_C_like"/>
    <property type="match status" value="1"/>
</dbReference>
<dbReference type="CDD" id="cd13833">
    <property type="entry name" value="HU_IHF_like"/>
    <property type="match status" value="1"/>
</dbReference>